<dbReference type="EMBL" id="CAJOBC010086065">
    <property type="protein sequence ID" value="CAF4339411.1"/>
    <property type="molecule type" value="Genomic_DNA"/>
</dbReference>
<protein>
    <submittedName>
        <fullName evidence="1">Uncharacterized protein</fullName>
    </submittedName>
</protein>
<evidence type="ECO:0000313" key="3">
    <source>
        <dbReference type="Proteomes" id="UP000663829"/>
    </source>
</evidence>
<evidence type="ECO:0000313" key="2">
    <source>
        <dbReference type="EMBL" id="CAF4339411.1"/>
    </source>
</evidence>
<evidence type="ECO:0000313" key="1">
    <source>
        <dbReference type="EMBL" id="CAF1472107.1"/>
    </source>
</evidence>
<accession>A0A815R3L5</accession>
<organism evidence="1 3">
    <name type="scientific">Didymodactylos carnosus</name>
    <dbReference type="NCBI Taxonomy" id="1234261"/>
    <lineage>
        <taxon>Eukaryota</taxon>
        <taxon>Metazoa</taxon>
        <taxon>Spiralia</taxon>
        <taxon>Gnathifera</taxon>
        <taxon>Rotifera</taxon>
        <taxon>Eurotatoria</taxon>
        <taxon>Bdelloidea</taxon>
        <taxon>Philodinida</taxon>
        <taxon>Philodinidae</taxon>
        <taxon>Didymodactylos</taxon>
    </lineage>
</organism>
<dbReference type="Proteomes" id="UP000681722">
    <property type="component" value="Unassembled WGS sequence"/>
</dbReference>
<sequence>MEQKTSKKFIIMEIMAQLVNITMEMRKKKLRPFNFYLENLFVKPFDSTVIYPIFDHIINTKESPPSNDLESTMDRRSQMQRFVINGLYPSDELLKTHDNQSIKDFQSPSFLSKLYNKAKSAFSTVVFKKPSDPFLHLIEKRQKSKQNYSSWYLSLKKKAKRFKKYNCKYAKTMNTGVWSTRYSEKGLVHNLCVIYYQLNMNGQAPFYAGENKMRQRLLDVYHRKYNFKKRCPVEDLDMLVNFFKN</sequence>
<dbReference type="AlphaFoldDB" id="A0A815R3L5"/>
<proteinExistence type="predicted"/>
<comment type="caution">
    <text evidence="1">The sequence shown here is derived from an EMBL/GenBank/DDBJ whole genome shotgun (WGS) entry which is preliminary data.</text>
</comment>
<gene>
    <name evidence="1" type="ORF">GPM918_LOCUS35502</name>
    <name evidence="2" type="ORF">SRO942_LOCUS36218</name>
</gene>
<name>A0A815R3L5_9BILA</name>
<keyword evidence="3" id="KW-1185">Reference proteome</keyword>
<dbReference type="EMBL" id="CAJNOQ010020600">
    <property type="protein sequence ID" value="CAF1472107.1"/>
    <property type="molecule type" value="Genomic_DNA"/>
</dbReference>
<dbReference type="Proteomes" id="UP000663829">
    <property type="component" value="Unassembled WGS sequence"/>
</dbReference>
<reference evidence="1" key="1">
    <citation type="submission" date="2021-02" db="EMBL/GenBank/DDBJ databases">
        <authorList>
            <person name="Nowell W R."/>
        </authorList>
    </citation>
    <scope>NUCLEOTIDE SEQUENCE</scope>
</reference>